<gene>
    <name evidence="3" type="ORF">SPARVUS_LOCUS277024</name>
</gene>
<name>A0ABN9ABK0_9NEOB</name>
<feature type="transmembrane region" description="Helical" evidence="2">
    <location>
        <begin position="164"/>
        <end position="182"/>
    </location>
</feature>
<keyword evidence="4" id="KW-1185">Reference proteome</keyword>
<comment type="caution">
    <text evidence="3">The sequence shown here is derived from an EMBL/GenBank/DDBJ whole genome shotgun (WGS) entry which is preliminary data.</text>
</comment>
<feature type="region of interest" description="Disordered" evidence="1">
    <location>
        <begin position="1"/>
        <end position="77"/>
    </location>
</feature>
<feature type="compositionally biased region" description="Low complexity" evidence="1">
    <location>
        <begin position="42"/>
        <end position="57"/>
    </location>
</feature>
<keyword evidence="2" id="KW-0812">Transmembrane</keyword>
<dbReference type="EMBL" id="CATNWA010000086">
    <property type="protein sequence ID" value="CAI9532822.1"/>
    <property type="molecule type" value="Genomic_DNA"/>
</dbReference>
<keyword evidence="2" id="KW-1133">Transmembrane helix</keyword>
<dbReference type="Proteomes" id="UP001162483">
    <property type="component" value="Unassembled WGS sequence"/>
</dbReference>
<accession>A0ABN9ABK0</accession>
<feature type="compositionally biased region" description="Low complexity" evidence="1">
    <location>
        <begin position="1"/>
        <end position="24"/>
    </location>
</feature>
<protein>
    <submittedName>
        <fullName evidence="3">Uncharacterized protein</fullName>
    </submittedName>
</protein>
<organism evidence="3 4">
    <name type="scientific">Staurois parvus</name>
    <dbReference type="NCBI Taxonomy" id="386267"/>
    <lineage>
        <taxon>Eukaryota</taxon>
        <taxon>Metazoa</taxon>
        <taxon>Chordata</taxon>
        <taxon>Craniata</taxon>
        <taxon>Vertebrata</taxon>
        <taxon>Euteleostomi</taxon>
        <taxon>Amphibia</taxon>
        <taxon>Batrachia</taxon>
        <taxon>Anura</taxon>
        <taxon>Neobatrachia</taxon>
        <taxon>Ranoidea</taxon>
        <taxon>Ranidae</taxon>
        <taxon>Staurois</taxon>
    </lineage>
</organism>
<feature type="compositionally biased region" description="Pro residues" evidence="1">
    <location>
        <begin position="25"/>
        <end position="41"/>
    </location>
</feature>
<evidence type="ECO:0000313" key="3">
    <source>
        <dbReference type="EMBL" id="CAI9532822.1"/>
    </source>
</evidence>
<sequence length="184" mass="19975">MPGPSSMMSGPPMAPRMMPNMHPAAAPPQPQPPQAAMPPIPGGMMAARPPLAPNGMYPAPPPQPQAPPPNDGPTPLLWCLPPQRPHKRVSPESRAQPTSPSCHFVPGVRSFYTDGSAFLTSEMTAGPHFLEYLLENGANPCVLLRVCVFHSPPPTSASNTDSRFFLFSKCHVFCFVFFFFFFGF</sequence>
<feature type="non-terminal residue" evidence="3">
    <location>
        <position position="184"/>
    </location>
</feature>
<proteinExistence type="predicted"/>
<evidence type="ECO:0000256" key="1">
    <source>
        <dbReference type="SAM" id="MobiDB-lite"/>
    </source>
</evidence>
<evidence type="ECO:0000256" key="2">
    <source>
        <dbReference type="SAM" id="Phobius"/>
    </source>
</evidence>
<evidence type="ECO:0000313" key="4">
    <source>
        <dbReference type="Proteomes" id="UP001162483"/>
    </source>
</evidence>
<keyword evidence="2" id="KW-0472">Membrane</keyword>
<feature type="compositionally biased region" description="Pro residues" evidence="1">
    <location>
        <begin position="58"/>
        <end position="72"/>
    </location>
</feature>
<reference evidence="3" key="1">
    <citation type="submission" date="2023-05" db="EMBL/GenBank/DDBJ databases">
        <authorList>
            <person name="Stuckert A."/>
        </authorList>
    </citation>
    <scope>NUCLEOTIDE SEQUENCE</scope>
</reference>